<dbReference type="EMBL" id="OE185905">
    <property type="protein sequence ID" value="CAD7577619.1"/>
    <property type="molecule type" value="Genomic_DNA"/>
</dbReference>
<dbReference type="AlphaFoldDB" id="A0A7R9PCE2"/>
<accession>A0A7R9PCE2</accession>
<reference evidence="1" key="1">
    <citation type="submission" date="2020-11" db="EMBL/GenBank/DDBJ databases">
        <authorList>
            <person name="Tran Van P."/>
        </authorList>
    </citation>
    <scope>NUCLEOTIDE SEQUENCE</scope>
</reference>
<name>A0A7R9PCE2_TIMCA</name>
<organism evidence="1">
    <name type="scientific">Timema californicum</name>
    <name type="common">California timema</name>
    <name type="synonym">Walking stick</name>
    <dbReference type="NCBI Taxonomy" id="61474"/>
    <lineage>
        <taxon>Eukaryota</taxon>
        <taxon>Metazoa</taxon>
        <taxon>Ecdysozoa</taxon>
        <taxon>Arthropoda</taxon>
        <taxon>Hexapoda</taxon>
        <taxon>Insecta</taxon>
        <taxon>Pterygota</taxon>
        <taxon>Neoptera</taxon>
        <taxon>Polyneoptera</taxon>
        <taxon>Phasmatodea</taxon>
        <taxon>Timematodea</taxon>
        <taxon>Timematoidea</taxon>
        <taxon>Timematidae</taxon>
        <taxon>Timema</taxon>
    </lineage>
</organism>
<protein>
    <submittedName>
        <fullName evidence="1">(California timema) hypothetical protein</fullName>
    </submittedName>
</protein>
<evidence type="ECO:0000313" key="1">
    <source>
        <dbReference type="EMBL" id="CAD7577619.1"/>
    </source>
</evidence>
<gene>
    <name evidence="1" type="ORF">TCMB3V08_LOCUS10167</name>
</gene>
<proteinExistence type="predicted"/>
<sequence>MWHVLAGYVSYRIPGHAGGISHRMGGHAEGISHRMGGPTGGISHRMGGPMGGISHRMSGPSGGISHRMAGPGMGGPGMGAPVMGAPGMGAPGMGAPVMGAPGMGAYPVGPPMMGGFPPNPVHDLGTQDAPPPVRHYSQLGLALDILPRPQSQQEELKKLTTPDRDSNLDFPIIGSLVYCESSALNHAATEVGYWIESDCDVERHCLQLIMATSSPPCLDTKLSILRDFLNDTLVMAEILGPDFRAEIYSSRGEFLQGLLDQCLQSPKLPGQIREIIQYITYRGIPTNGLASTPTNFSGVLRSEKRHLDLNSAFQALDMKRVNDANLVHAVNDVKSWFARDLQSKVHLIGFDVFKYNTRGEVLRSLLEHLESFNGQPEIPQETKENIRSILPFIMTTGIGNDSAFSVDTAY</sequence>